<feature type="compositionally biased region" description="Basic and acidic residues" evidence="2">
    <location>
        <begin position="298"/>
        <end position="355"/>
    </location>
</feature>
<keyword evidence="1" id="KW-0175">Coiled coil</keyword>
<evidence type="ECO:0000313" key="4">
    <source>
        <dbReference type="Proteomes" id="UP000027265"/>
    </source>
</evidence>
<dbReference type="HOGENOM" id="CLU_519772_0_0_1"/>
<feature type="compositionally biased region" description="Basic and acidic residues" evidence="2">
    <location>
        <begin position="376"/>
        <end position="423"/>
    </location>
</feature>
<evidence type="ECO:0000313" key="3">
    <source>
        <dbReference type="EMBL" id="KDQ51959.1"/>
    </source>
</evidence>
<feature type="compositionally biased region" description="Basic residues" evidence="2">
    <location>
        <begin position="424"/>
        <end position="435"/>
    </location>
</feature>
<dbReference type="Proteomes" id="UP000027265">
    <property type="component" value="Unassembled WGS sequence"/>
</dbReference>
<feature type="coiled-coil region" evidence="1">
    <location>
        <begin position="143"/>
        <end position="170"/>
    </location>
</feature>
<feature type="compositionally biased region" description="Polar residues" evidence="2">
    <location>
        <begin position="249"/>
        <end position="258"/>
    </location>
</feature>
<dbReference type="AlphaFoldDB" id="A0A067PB51"/>
<sequence length="524" mass="58110">MPAKSWLIDADDTETKLTDQGMKKYSKKICEEFDVAFPHNKPARIFDTKDGWKVAVGEETEAEALARTAIRPKQIYNWIRNNWKKCRPDVAKSLPKSLQLQSIPVTTAKRASSACDLFQRDHPQIAQESWTNAAVTRAMDHLKETNQEKWEEYEQRAKELRDEKAAESESTDRDEAVNNVMYNIHQVCTEYGKSAGMTFLIIGAGSDALGVARSYPCSSDPSFNLKETKTRTALDQLCNHLVSHFESNPIVTGTTSVQEPTEDTSESEPDENDEPDVSQAAEGSKGEEEQKAEEEAREEAARKAGEEARKEALRIAEEEVSKEAEGARMAEEEARKQAARMAEEQVSKKAEAARMAEEEARKQAVRIAEEQVSKEAEAARMAEEEARKEAQAARMAEEAALKVAERKAEQDALKAATEADGKKTGGHKKKVVAKKKSTDTNVQDTDTGGRRASGRLKRPHEPELPTDESVKQSSSKKRRTRSAGKPVAPTQPSVSGTRKIRIPPRPQAAAKSTVPSVRGRGHDR</sequence>
<feature type="region of interest" description="Disordered" evidence="2">
    <location>
        <begin position="376"/>
        <end position="524"/>
    </location>
</feature>
<gene>
    <name evidence="3" type="ORF">JAAARDRAFT_198618</name>
</gene>
<dbReference type="STRING" id="933084.A0A067PB51"/>
<dbReference type="EMBL" id="KL197743">
    <property type="protein sequence ID" value="KDQ51959.1"/>
    <property type="molecule type" value="Genomic_DNA"/>
</dbReference>
<keyword evidence="4" id="KW-1185">Reference proteome</keyword>
<organism evidence="3 4">
    <name type="scientific">Jaapia argillacea MUCL 33604</name>
    <dbReference type="NCBI Taxonomy" id="933084"/>
    <lineage>
        <taxon>Eukaryota</taxon>
        <taxon>Fungi</taxon>
        <taxon>Dikarya</taxon>
        <taxon>Basidiomycota</taxon>
        <taxon>Agaricomycotina</taxon>
        <taxon>Agaricomycetes</taxon>
        <taxon>Agaricomycetidae</taxon>
        <taxon>Jaapiales</taxon>
        <taxon>Jaapiaceae</taxon>
        <taxon>Jaapia</taxon>
    </lineage>
</organism>
<dbReference type="InParanoid" id="A0A067PB51"/>
<name>A0A067PB51_9AGAM</name>
<evidence type="ECO:0000256" key="2">
    <source>
        <dbReference type="SAM" id="MobiDB-lite"/>
    </source>
</evidence>
<reference evidence="4" key="1">
    <citation type="journal article" date="2014" name="Proc. Natl. Acad. Sci. U.S.A.">
        <title>Extensive sampling of basidiomycete genomes demonstrates inadequacy of the white-rot/brown-rot paradigm for wood decay fungi.</title>
        <authorList>
            <person name="Riley R."/>
            <person name="Salamov A.A."/>
            <person name="Brown D.W."/>
            <person name="Nagy L.G."/>
            <person name="Floudas D."/>
            <person name="Held B.W."/>
            <person name="Levasseur A."/>
            <person name="Lombard V."/>
            <person name="Morin E."/>
            <person name="Otillar R."/>
            <person name="Lindquist E.A."/>
            <person name="Sun H."/>
            <person name="LaButti K.M."/>
            <person name="Schmutz J."/>
            <person name="Jabbour D."/>
            <person name="Luo H."/>
            <person name="Baker S.E."/>
            <person name="Pisabarro A.G."/>
            <person name="Walton J.D."/>
            <person name="Blanchette R.A."/>
            <person name="Henrissat B."/>
            <person name="Martin F."/>
            <person name="Cullen D."/>
            <person name="Hibbett D.S."/>
            <person name="Grigoriev I.V."/>
        </authorList>
    </citation>
    <scope>NUCLEOTIDE SEQUENCE [LARGE SCALE GENOMIC DNA]</scope>
    <source>
        <strain evidence="4">MUCL 33604</strain>
    </source>
</reference>
<protein>
    <submittedName>
        <fullName evidence="3">Uncharacterized protein</fullName>
    </submittedName>
</protein>
<evidence type="ECO:0000256" key="1">
    <source>
        <dbReference type="SAM" id="Coils"/>
    </source>
</evidence>
<feature type="compositionally biased region" description="Acidic residues" evidence="2">
    <location>
        <begin position="260"/>
        <end position="276"/>
    </location>
</feature>
<accession>A0A067PB51</accession>
<feature type="region of interest" description="Disordered" evidence="2">
    <location>
        <begin position="249"/>
        <end position="355"/>
    </location>
</feature>
<proteinExistence type="predicted"/>